<dbReference type="Proteomes" id="UP001054945">
    <property type="component" value="Unassembled WGS sequence"/>
</dbReference>
<name>A0AAV4WMJ1_CAEEX</name>
<sequence>MSNSRSILLSTQLGITIQLEGAEGDLQIPLRTESGYGELDYCVRFSLLHPQSLSWVRGFLFCPPSTPPSIPFFFSHHTIAEHLWEGKDATFVFPFFKFYAPVERVLRFTLTRLLFFQFLLLSTPPGRREGLFPLATWAITWKARTFC</sequence>
<evidence type="ECO:0000313" key="1">
    <source>
        <dbReference type="EMBL" id="GIY83543.1"/>
    </source>
</evidence>
<protein>
    <submittedName>
        <fullName evidence="1">Uncharacterized protein</fullName>
    </submittedName>
</protein>
<dbReference type="EMBL" id="BPLR01016398">
    <property type="protein sequence ID" value="GIY83543.1"/>
    <property type="molecule type" value="Genomic_DNA"/>
</dbReference>
<proteinExistence type="predicted"/>
<organism evidence="1 2">
    <name type="scientific">Caerostris extrusa</name>
    <name type="common">Bark spider</name>
    <name type="synonym">Caerostris bankana</name>
    <dbReference type="NCBI Taxonomy" id="172846"/>
    <lineage>
        <taxon>Eukaryota</taxon>
        <taxon>Metazoa</taxon>
        <taxon>Ecdysozoa</taxon>
        <taxon>Arthropoda</taxon>
        <taxon>Chelicerata</taxon>
        <taxon>Arachnida</taxon>
        <taxon>Araneae</taxon>
        <taxon>Araneomorphae</taxon>
        <taxon>Entelegynae</taxon>
        <taxon>Araneoidea</taxon>
        <taxon>Araneidae</taxon>
        <taxon>Caerostris</taxon>
    </lineage>
</organism>
<accession>A0AAV4WMJ1</accession>
<reference evidence="1 2" key="1">
    <citation type="submission" date="2021-06" db="EMBL/GenBank/DDBJ databases">
        <title>Caerostris extrusa draft genome.</title>
        <authorList>
            <person name="Kono N."/>
            <person name="Arakawa K."/>
        </authorList>
    </citation>
    <scope>NUCLEOTIDE SEQUENCE [LARGE SCALE GENOMIC DNA]</scope>
</reference>
<keyword evidence="2" id="KW-1185">Reference proteome</keyword>
<comment type="caution">
    <text evidence="1">The sequence shown here is derived from an EMBL/GenBank/DDBJ whole genome shotgun (WGS) entry which is preliminary data.</text>
</comment>
<evidence type="ECO:0000313" key="2">
    <source>
        <dbReference type="Proteomes" id="UP001054945"/>
    </source>
</evidence>
<gene>
    <name evidence="1" type="ORF">CEXT_564711</name>
</gene>
<dbReference type="AlphaFoldDB" id="A0AAV4WMJ1"/>